<comment type="caution">
    <text evidence="2">The sequence shown here is derived from an EMBL/GenBank/DDBJ whole genome shotgun (WGS) entry which is preliminary data.</text>
</comment>
<dbReference type="Pfam" id="PF01844">
    <property type="entry name" value="HNH"/>
    <property type="match status" value="1"/>
</dbReference>
<dbReference type="InterPro" id="IPR002711">
    <property type="entry name" value="HNH"/>
</dbReference>
<dbReference type="NCBIfam" id="TIGR04416">
    <property type="entry name" value="group_II_RT_mat"/>
    <property type="match status" value="1"/>
</dbReference>
<dbReference type="CDD" id="cd01651">
    <property type="entry name" value="RT_G2_intron"/>
    <property type="match status" value="1"/>
</dbReference>
<dbReference type="PROSITE" id="PS50878">
    <property type="entry name" value="RT_POL"/>
    <property type="match status" value="1"/>
</dbReference>
<sequence length="544" mass="62886">MDARYQNGDVASAGWHSWHQIHWSDAHQSVARLQTRIAKAVKAGEWRKARSLQRLLTQSTSAKALAVKRVTENRGRKTPGVDGKTWSTPEEKWEAVQGLGSKRYRPLPLRRIHIPKANGDKRPLGIPTMRDRAMQALHLLALDPVAETTGDSHSYGFRRERSTADAIEQVRNALGRKASPQWVLEGDIKGCFDNISHDWLAANVCMDRGILRKWLKAGFIETGKLFPTNAGTPQGGIISPVLANMALDGLQRELKGLFHTVRQAREAKVNLVRYADDFVITGSSRELLEERVKPLVVQFLAARGLVLSEKKTTITHVTEGFDFLGWNVRRFNRMLLTRPSTKNVKAFMTKLRETLGAMRTAKQEEVIDKLMPMIRGWANYHRSQMASRTFAKCDHLIWQMLWRWAVRRHPNKGKRWVKQRYFVSSKGRDWRFAEREKILPILGEFRKRAHIKVQAEANPYDPAFDEYFTRRLARKMDMALEGRRKLRWLWWWQEGLCPICLQKITRDTGWHLHHRVKRSQGGSDVLSNLELLHPNCHQQHHVNE</sequence>
<evidence type="ECO:0000313" key="2">
    <source>
        <dbReference type="EMBL" id="OIQ95222.1"/>
    </source>
</evidence>
<dbReference type="GO" id="GO:0003676">
    <property type="term" value="F:nucleic acid binding"/>
    <property type="evidence" value="ECO:0007669"/>
    <property type="project" value="InterPro"/>
</dbReference>
<dbReference type="InterPro" id="IPR013597">
    <property type="entry name" value="Mat_intron_G2"/>
</dbReference>
<organism evidence="2">
    <name type="scientific">mine drainage metagenome</name>
    <dbReference type="NCBI Taxonomy" id="410659"/>
    <lineage>
        <taxon>unclassified sequences</taxon>
        <taxon>metagenomes</taxon>
        <taxon>ecological metagenomes</taxon>
    </lineage>
</organism>
<dbReference type="InterPro" id="IPR025960">
    <property type="entry name" value="RVT_N"/>
</dbReference>
<gene>
    <name evidence="2" type="primary">ltrA_3</name>
    <name evidence="2" type="ORF">GALL_228100</name>
</gene>
<dbReference type="GO" id="GO:0008270">
    <property type="term" value="F:zinc ion binding"/>
    <property type="evidence" value="ECO:0007669"/>
    <property type="project" value="InterPro"/>
</dbReference>
<protein>
    <submittedName>
        <fullName evidence="2">Group II intron-encoded protein LtrA</fullName>
    </submittedName>
</protein>
<dbReference type="CDD" id="cd00085">
    <property type="entry name" value="HNHc"/>
    <property type="match status" value="1"/>
</dbReference>
<dbReference type="Gene3D" id="1.10.30.50">
    <property type="match status" value="1"/>
</dbReference>
<dbReference type="InterPro" id="IPR051083">
    <property type="entry name" value="GrpII_Intron_Splice-Mob/Def"/>
</dbReference>
<dbReference type="InterPro" id="IPR043502">
    <property type="entry name" value="DNA/RNA_pol_sf"/>
</dbReference>
<proteinExistence type="predicted"/>
<dbReference type="SUPFAM" id="SSF56672">
    <property type="entry name" value="DNA/RNA polymerases"/>
    <property type="match status" value="1"/>
</dbReference>
<name>A0A1J5RGJ8_9ZZZZ</name>
<dbReference type="PANTHER" id="PTHR34047">
    <property type="entry name" value="NUCLEAR INTRON MATURASE 1, MITOCHONDRIAL-RELATED"/>
    <property type="match status" value="1"/>
</dbReference>
<dbReference type="Pfam" id="PF13655">
    <property type="entry name" value="RVT_N"/>
    <property type="match status" value="1"/>
</dbReference>
<reference evidence="2" key="1">
    <citation type="submission" date="2016-10" db="EMBL/GenBank/DDBJ databases">
        <title>Sequence of Gallionella enrichment culture.</title>
        <authorList>
            <person name="Poehlein A."/>
            <person name="Muehling M."/>
            <person name="Daniel R."/>
        </authorList>
    </citation>
    <scope>NUCLEOTIDE SEQUENCE</scope>
</reference>
<evidence type="ECO:0000259" key="1">
    <source>
        <dbReference type="PROSITE" id="PS50878"/>
    </source>
</evidence>
<dbReference type="InterPro" id="IPR003615">
    <property type="entry name" value="HNH_nuc"/>
</dbReference>
<dbReference type="SMART" id="SM00507">
    <property type="entry name" value="HNHc"/>
    <property type="match status" value="1"/>
</dbReference>
<dbReference type="PANTHER" id="PTHR34047:SF8">
    <property type="entry name" value="PROTEIN YKFC"/>
    <property type="match status" value="1"/>
</dbReference>
<dbReference type="InterPro" id="IPR030931">
    <property type="entry name" value="Group_II_RT_mat"/>
</dbReference>
<dbReference type="GO" id="GO:0004519">
    <property type="term" value="F:endonuclease activity"/>
    <property type="evidence" value="ECO:0007669"/>
    <property type="project" value="InterPro"/>
</dbReference>
<accession>A0A1J5RGJ8</accession>
<dbReference type="AlphaFoldDB" id="A0A1J5RGJ8"/>
<dbReference type="EMBL" id="MLJW01000171">
    <property type="protein sequence ID" value="OIQ95222.1"/>
    <property type="molecule type" value="Genomic_DNA"/>
</dbReference>
<dbReference type="Pfam" id="PF08388">
    <property type="entry name" value="GIIM"/>
    <property type="match status" value="1"/>
</dbReference>
<dbReference type="InterPro" id="IPR000477">
    <property type="entry name" value="RT_dom"/>
</dbReference>
<feature type="domain" description="Reverse transcriptase" evidence="1">
    <location>
        <begin position="95"/>
        <end position="328"/>
    </location>
</feature>
<dbReference type="Pfam" id="PF00078">
    <property type="entry name" value="RVT_1"/>
    <property type="match status" value="1"/>
</dbReference>